<feature type="non-terminal residue" evidence="1">
    <location>
        <position position="40"/>
    </location>
</feature>
<accession>A0A9N9IWN2</accession>
<name>A0A9N9IWN2_9GLOM</name>
<protein>
    <submittedName>
        <fullName evidence="1">10841_t:CDS:1</fullName>
    </submittedName>
</protein>
<comment type="caution">
    <text evidence="1">The sequence shown here is derived from an EMBL/GenBank/DDBJ whole genome shotgun (WGS) entry which is preliminary data.</text>
</comment>
<sequence>STKDQAMIKQLYKCGCLQAIPESYENIEDQFWNAFQDALD</sequence>
<evidence type="ECO:0000313" key="1">
    <source>
        <dbReference type="EMBL" id="CAG8754058.1"/>
    </source>
</evidence>
<feature type="non-terminal residue" evidence="1">
    <location>
        <position position="1"/>
    </location>
</feature>
<dbReference type="Proteomes" id="UP000789396">
    <property type="component" value="Unassembled WGS sequence"/>
</dbReference>
<keyword evidence="2" id="KW-1185">Reference proteome</keyword>
<dbReference type="EMBL" id="CAJVPZ010037672">
    <property type="protein sequence ID" value="CAG8754058.1"/>
    <property type="molecule type" value="Genomic_DNA"/>
</dbReference>
<reference evidence="1" key="1">
    <citation type="submission" date="2021-06" db="EMBL/GenBank/DDBJ databases">
        <authorList>
            <person name="Kallberg Y."/>
            <person name="Tangrot J."/>
            <person name="Rosling A."/>
        </authorList>
    </citation>
    <scope>NUCLEOTIDE SEQUENCE</scope>
    <source>
        <strain evidence="1">IN212</strain>
    </source>
</reference>
<evidence type="ECO:0000313" key="2">
    <source>
        <dbReference type="Proteomes" id="UP000789396"/>
    </source>
</evidence>
<gene>
    <name evidence="1" type="ORF">RFULGI_LOCUS13815</name>
</gene>
<dbReference type="AlphaFoldDB" id="A0A9N9IWN2"/>
<proteinExistence type="predicted"/>
<organism evidence="1 2">
    <name type="scientific">Racocetra fulgida</name>
    <dbReference type="NCBI Taxonomy" id="60492"/>
    <lineage>
        <taxon>Eukaryota</taxon>
        <taxon>Fungi</taxon>
        <taxon>Fungi incertae sedis</taxon>
        <taxon>Mucoromycota</taxon>
        <taxon>Glomeromycotina</taxon>
        <taxon>Glomeromycetes</taxon>
        <taxon>Diversisporales</taxon>
        <taxon>Gigasporaceae</taxon>
        <taxon>Racocetra</taxon>
    </lineage>
</organism>